<organism evidence="2 3">
    <name type="scientific">Microbacterium yannicii</name>
    <dbReference type="NCBI Taxonomy" id="671622"/>
    <lineage>
        <taxon>Bacteria</taxon>
        <taxon>Bacillati</taxon>
        <taxon>Actinomycetota</taxon>
        <taxon>Actinomycetes</taxon>
        <taxon>Micrococcales</taxon>
        <taxon>Microbacteriaceae</taxon>
        <taxon>Microbacterium</taxon>
    </lineage>
</organism>
<evidence type="ECO:0000256" key="1">
    <source>
        <dbReference type="SAM" id="MobiDB-lite"/>
    </source>
</evidence>
<dbReference type="EMBL" id="BAABKZ010000001">
    <property type="protein sequence ID" value="GAA5090623.1"/>
    <property type="molecule type" value="Genomic_DNA"/>
</dbReference>
<comment type="caution">
    <text evidence="2">The sequence shown here is derived from an EMBL/GenBank/DDBJ whole genome shotgun (WGS) entry which is preliminary data.</text>
</comment>
<dbReference type="RefSeq" id="WP_194413408.1">
    <property type="nucleotide sequence ID" value="NZ_BAABKZ010000001.1"/>
</dbReference>
<name>A0ABP9M8E5_9MICO</name>
<accession>A0ABP9M8E5</accession>
<feature type="region of interest" description="Disordered" evidence="1">
    <location>
        <begin position="99"/>
        <end position="118"/>
    </location>
</feature>
<dbReference type="Proteomes" id="UP001501407">
    <property type="component" value="Unassembled WGS sequence"/>
</dbReference>
<keyword evidence="3" id="KW-1185">Reference proteome</keyword>
<protein>
    <submittedName>
        <fullName evidence="2">Uncharacterized protein</fullName>
    </submittedName>
</protein>
<gene>
    <name evidence="2" type="ORF">GCM10025760_16530</name>
</gene>
<sequence>MKRVTYAGSEFVTGDDIASALLSCGRALAEAGEAEAVTVPSWEQDGTITGVTVLIGPSSQIVVQDARVDAEELIDVTAIARLHAVERRLRPVAAIDVDTRDQESWAADQRNQAWDGEL</sequence>
<proteinExistence type="predicted"/>
<evidence type="ECO:0000313" key="3">
    <source>
        <dbReference type="Proteomes" id="UP001501407"/>
    </source>
</evidence>
<reference evidence="3" key="1">
    <citation type="journal article" date="2019" name="Int. J. Syst. Evol. Microbiol.">
        <title>The Global Catalogue of Microorganisms (GCM) 10K type strain sequencing project: providing services to taxonomists for standard genome sequencing and annotation.</title>
        <authorList>
            <consortium name="The Broad Institute Genomics Platform"/>
            <consortium name="The Broad Institute Genome Sequencing Center for Infectious Disease"/>
            <person name="Wu L."/>
            <person name="Ma J."/>
        </authorList>
    </citation>
    <scope>NUCLEOTIDE SEQUENCE [LARGE SCALE GENOMIC DNA]</scope>
    <source>
        <strain evidence="3">JCM 18959</strain>
    </source>
</reference>
<evidence type="ECO:0000313" key="2">
    <source>
        <dbReference type="EMBL" id="GAA5090623.1"/>
    </source>
</evidence>